<feature type="domain" description="RanBP2-type" evidence="6">
    <location>
        <begin position="68"/>
        <end position="87"/>
    </location>
</feature>
<dbReference type="Proteomes" id="UP001152797">
    <property type="component" value="Unassembled WGS sequence"/>
</dbReference>
<evidence type="ECO:0000256" key="5">
    <source>
        <dbReference type="SAM" id="MobiDB-lite"/>
    </source>
</evidence>
<dbReference type="EMBL" id="CAMXCT020003015">
    <property type="protein sequence ID" value="CAL1155340.1"/>
    <property type="molecule type" value="Genomic_DNA"/>
</dbReference>
<dbReference type="EMBL" id="CAMXCT010003015">
    <property type="protein sequence ID" value="CAI4001965.1"/>
    <property type="molecule type" value="Genomic_DNA"/>
</dbReference>
<protein>
    <submittedName>
        <fullName evidence="8">RNase H type-1 domain-containing protein</fullName>
    </submittedName>
</protein>
<dbReference type="PROSITE" id="PS01358">
    <property type="entry name" value="ZF_RANBP2_1"/>
    <property type="match status" value="1"/>
</dbReference>
<keyword evidence="2" id="KW-0863">Zinc-finger</keyword>
<gene>
    <name evidence="7" type="ORF">C1SCF055_LOCUS27954</name>
</gene>
<evidence type="ECO:0000259" key="6">
    <source>
        <dbReference type="PROSITE" id="PS01358"/>
    </source>
</evidence>
<evidence type="ECO:0000256" key="3">
    <source>
        <dbReference type="ARBA" id="ARBA00022833"/>
    </source>
</evidence>
<sequence>ITPTRRRRERRGRATARFQWHLHRRGLQHLTKQQLASIHDRLGRHHSKDPAFLRQLQVAMSTTSRAPWRCVWCKRLNKNHAMTCGSCYTSWEHCVDINYVHGSQNAKSPRRRQQQKWEEWEESTWEAPAKKEKHPKTRKVTQSPRPRGSTPRGKKKQSQYGAPALEPPWKGTDAVPVQPQASTATNALAEQQLKELLEALETSENPLSADVQKVVEKTKQPIATAKSVRQAFHHLEQKRKHLIAAQKARANLHHSWNTYLEESIKRWRTFAEDFAKKDAALEQKVAEAKDAMLEAKEKHDAAKAALDKKDAEVLDAEEISEDMDEDVPEKLASAEEIQNGITAMLTTLENGRVRPAEETEEEQVCPGHEFGQHPAVLQWQHSILEELNFVPEWKASIQALDLQYELNPMCGAHSERAPSRSMSRRAWQRVSFADKADLYVGPENDFSLQRWPLNLAQKISEAMIFQPHHLSDEVTFMAVPVRREDRQLPNGAPNQIIDDADIAMDPQEAEDQLQLQQGAHVDLADYELESVLEEASDRESTANAPDWHSTVLFAIDFAETPLRLDWNDHDSYHNLVAQALAISTHQLYDTHQVRHRPDDLARANTEAIIAHRHGDLSPGSALRLVLIDVEFHSALPTIQPEIVRRVYKLPPHIGRITLLHSLGLGHYCRAHNDQCICWHNHEMTPRGSAALMSINDGDYLRIAIPPGEAEHCHLGTRNLANVFHHGITVEELQDHQALRAAGWTNSQLTTSMVPIVPDFEVTEDHALLQSWMTPKLDERPDFLDKDFVMPVLEMKSHGEQDAPIFHTSCDTIMPAPANWQQDLADQPDTIRQLHQRRHDQARAATETEDDSFVVQTWYLSFPHHQRCVASREVRLAVDYWNWQRHILRAWQDIHEDNMPAELHIVYPNPPGRTFVDNRQCHVIVVSRSAADQRASVITVLNNRVATGSVYEQVALFAPMSATYDEMLTFFALDTLCGRDLEARHCSFWHGEDLLDLNVDLMQRPGQAQQSTMNPYALEFRPGSACLRLQTEFIQDLHGQWQTKAATRGEETKSCFVTTWMVDHGRQQLHCDHPRKAKLHDQPQYWTETFKHLWRDMIHEGEPLEFLLVQPTPPDGEHDNAGHVIIIQNPHDVLITNLITVYKHEQGLQGPAMQIAGTTHEHLKAEHIIDGIGHTELCYNADAIYQCEVWYAEHQLPRGTTWPGRSGTSIVVHLLPAAPIEERLMEVLCSLGYVRAVILQQEELCWNWRKITFSHQEPILEQEPQSVKARSPWPARQPVLATHGDALIDLHQVPELEAPCVLRTDFNVEDMKLLFSSGDACLCHDFGIPDLPDYIQSKFQMPQGSDKKQKKVGLNIDFKDPIIKEGLIKYQPESWDVDVEQQAGQLVQHLQQSMGSLRTQQVASAKKAYVTPEVWQLRVQKLQCRQITKEIRRRLAAETLYQVFKAWTNRASTTDFAQFFNYGTSLRCSQVKMYLGFCRYRKLMRAKLQISKSALLQKRLSQLHENSAAADILKADFQLTMEEVPTLTEMELAYRRVACKKATGLESTIGPAISYLLDLYEQHLMSPNLICERQTQKISLVKEYRHLGGVLHHTSDQAREVAQRLAIGHGAFNQHRRLLYHNDHIEVQKRHEIFNTLVLTKVLYGADSWIAGDIRTMRKFEAAILRLYRRLLKIKPDTHIMDQEIIASTSLPTPTTLLRRSRLRYLSVLLRCAVPDLWHLLGADRQWVQVIEDDMKWMWEQLRRASALKDPSQHPDQWFDLISHHSSYWKKLVNRACLHETMQIQKQHLVTTSLQRMCNRLHEHCDDWLGNVQWEMPEQKQDIDDKLYIFLVDFFVDHQDKDVEQTSLHDAIYGHIKENAISWTRAQSTFHFFVTNIDEADASVFGFALKHVQDIFAAFRRVWRTTTLKEYAPAFCRAISSAIR</sequence>
<keyword evidence="1" id="KW-0479">Metal-binding</keyword>
<feature type="coiled-coil region" evidence="4">
    <location>
        <begin position="278"/>
        <end position="312"/>
    </location>
</feature>
<evidence type="ECO:0000256" key="1">
    <source>
        <dbReference type="ARBA" id="ARBA00022723"/>
    </source>
</evidence>
<feature type="non-terminal residue" evidence="7">
    <location>
        <position position="1"/>
    </location>
</feature>
<feature type="non-terminal residue" evidence="7">
    <location>
        <position position="1923"/>
    </location>
</feature>
<evidence type="ECO:0000313" key="9">
    <source>
        <dbReference type="Proteomes" id="UP001152797"/>
    </source>
</evidence>
<dbReference type="EMBL" id="CAMXCT030003015">
    <property type="protein sequence ID" value="CAL4789277.1"/>
    <property type="molecule type" value="Genomic_DNA"/>
</dbReference>
<keyword evidence="3" id="KW-0862">Zinc</keyword>
<organism evidence="7">
    <name type="scientific">Cladocopium goreaui</name>
    <dbReference type="NCBI Taxonomy" id="2562237"/>
    <lineage>
        <taxon>Eukaryota</taxon>
        <taxon>Sar</taxon>
        <taxon>Alveolata</taxon>
        <taxon>Dinophyceae</taxon>
        <taxon>Suessiales</taxon>
        <taxon>Symbiodiniaceae</taxon>
        <taxon>Cladocopium</taxon>
    </lineage>
</organism>
<accession>A0A9P1D2U8</accession>
<evidence type="ECO:0000313" key="8">
    <source>
        <dbReference type="EMBL" id="CAL4789277.1"/>
    </source>
</evidence>
<dbReference type="InterPro" id="IPR001876">
    <property type="entry name" value="Znf_RanBP2"/>
</dbReference>
<evidence type="ECO:0000256" key="2">
    <source>
        <dbReference type="ARBA" id="ARBA00022771"/>
    </source>
</evidence>
<reference evidence="8 9" key="2">
    <citation type="submission" date="2024-05" db="EMBL/GenBank/DDBJ databases">
        <authorList>
            <person name="Chen Y."/>
            <person name="Shah S."/>
            <person name="Dougan E. K."/>
            <person name="Thang M."/>
            <person name="Chan C."/>
        </authorList>
    </citation>
    <scope>NUCLEOTIDE SEQUENCE [LARGE SCALE GENOMIC DNA]</scope>
</reference>
<feature type="region of interest" description="Disordered" evidence="5">
    <location>
        <begin position="121"/>
        <end position="176"/>
    </location>
</feature>
<evidence type="ECO:0000256" key="4">
    <source>
        <dbReference type="SAM" id="Coils"/>
    </source>
</evidence>
<keyword evidence="4" id="KW-0175">Coiled coil</keyword>
<keyword evidence="9" id="KW-1185">Reference proteome</keyword>
<evidence type="ECO:0000313" key="7">
    <source>
        <dbReference type="EMBL" id="CAI4001965.1"/>
    </source>
</evidence>
<proteinExistence type="predicted"/>
<dbReference type="GO" id="GO:0008270">
    <property type="term" value="F:zinc ion binding"/>
    <property type="evidence" value="ECO:0007669"/>
    <property type="project" value="UniProtKB-KW"/>
</dbReference>
<name>A0A9P1D2U8_9DINO</name>
<comment type="caution">
    <text evidence="7">The sequence shown here is derived from an EMBL/GenBank/DDBJ whole genome shotgun (WGS) entry which is preliminary data.</text>
</comment>
<reference evidence="7" key="1">
    <citation type="submission" date="2022-10" db="EMBL/GenBank/DDBJ databases">
        <authorList>
            <person name="Chen Y."/>
            <person name="Dougan E. K."/>
            <person name="Chan C."/>
            <person name="Rhodes N."/>
            <person name="Thang M."/>
        </authorList>
    </citation>
    <scope>NUCLEOTIDE SEQUENCE</scope>
</reference>